<protein>
    <submittedName>
        <fullName evidence="3">TPR_REGION domain-containing protein</fullName>
    </submittedName>
</protein>
<dbReference type="InterPro" id="IPR011990">
    <property type="entry name" value="TPR-like_helical_dom_sf"/>
</dbReference>
<dbReference type="Gene3D" id="2.70.160.11">
    <property type="entry name" value="Hnrnp arginine n-methyltransferase1"/>
    <property type="match status" value="2"/>
</dbReference>
<dbReference type="Pfam" id="PF06325">
    <property type="entry name" value="PrmA"/>
    <property type="match status" value="1"/>
</dbReference>
<dbReference type="PROSITE" id="PS51678">
    <property type="entry name" value="SAM_MT_PRMT"/>
    <property type="match status" value="1"/>
</dbReference>
<dbReference type="GO" id="GO:0005634">
    <property type="term" value="C:nucleus"/>
    <property type="evidence" value="ECO:0007669"/>
    <property type="project" value="TreeGrafter"/>
</dbReference>
<keyword evidence="2" id="KW-0489">Methyltransferase</keyword>
<proteinExistence type="predicted"/>
<keyword evidence="2" id="KW-0808">Transferase</keyword>
<keyword evidence="1 2" id="KW-0949">S-adenosyl-L-methionine</keyword>
<dbReference type="CDD" id="cd02440">
    <property type="entry name" value="AdoMet_MTases"/>
    <property type="match status" value="1"/>
</dbReference>
<dbReference type="Gene3D" id="3.40.50.150">
    <property type="entry name" value="Vaccinia Virus protein VP39"/>
    <property type="match status" value="1"/>
</dbReference>
<dbReference type="GO" id="GO:0042054">
    <property type="term" value="F:histone methyltransferase activity"/>
    <property type="evidence" value="ECO:0007669"/>
    <property type="project" value="TreeGrafter"/>
</dbReference>
<dbReference type="InterPro" id="IPR025799">
    <property type="entry name" value="Arg_MeTrfase"/>
</dbReference>
<dbReference type="Gene3D" id="1.25.40.10">
    <property type="entry name" value="Tetratricopeptide repeat domain"/>
    <property type="match status" value="1"/>
</dbReference>
<name>A0A183IIC5_9BILA</name>
<dbReference type="SUPFAM" id="SSF48452">
    <property type="entry name" value="TPR-like"/>
    <property type="match status" value="1"/>
</dbReference>
<dbReference type="PANTHER" id="PTHR11006">
    <property type="entry name" value="PROTEIN ARGININE N-METHYLTRANSFERASE"/>
    <property type="match status" value="1"/>
</dbReference>
<dbReference type="AlphaFoldDB" id="A0A183IIC5"/>
<reference evidence="3" key="1">
    <citation type="submission" date="2016-06" db="UniProtKB">
        <authorList>
            <consortium name="WormBaseParasite"/>
        </authorList>
    </citation>
    <scope>IDENTIFICATION</scope>
</reference>
<accession>A0A183IIC5</accession>
<dbReference type="GO" id="GO:0016274">
    <property type="term" value="F:protein-arginine N-methyltransferase activity"/>
    <property type="evidence" value="ECO:0007669"/>
    <property type="project" value="InterPro"/>
</dbReference>
<evidence type="ECO:0000256" key="2">
    <source>
        <dbReference type="PROSITE-ProRule" id="PRU01015"/>
    </source>
</evidence>
<dbReference type="PANTHER" id="PTHR11006:SF60">
    <property type="entry name" value="PROTEIN ARGININE N-METHYLTRANSFERASE 9"/>
    <property type="match status" value="1"/>
</dbReference>
<dbReference type="GO" id="GO:0032259">
    <property type="term" value="P:methylation"/>
    <property type="evidence" value="ECO:0007669"/>
    <property type="project" value="UniProtKB-KW"/>
</dbReference>
<sequence length="748" mass="83950">LFSLLNVSSQCDFAFTSCEVDPDQHTYKEKGLYGPAVGHYLGVLKCCPEKRASLEREFLKVFKEFYARHEDAMDYLITASELYPDSVLFTTFLANSLFRYGLYEEAALCFMKALSIDSSYPSLKECLMNLRGYFVDQWHFRMLNDCQRNLAYKTALEHRLAAMPIDAVVLDIGCGSGILSLLAVKAGAHKVCGCDHSLMMCQMARKIVALNGKEAADRIHIIEKNSMFLKLDEDIDQQVDLVVTELMDAGFYGESIAPTLLDAKRRLLKPSGRIIPCRAKIWAILIEAPHIRTCHVLKPKTFFDSVKHSLDEEPYTAEMLCKLKHGFRVLSVATLIDEVDLEDISDLEARVVQGVSREVNFEVINSGRLDAIVCWFTALLADGCSAQVCSSYDSDSSWEQAVFPVLNERKLCVGEKVPLDVTIKGSWFQCSPQEEQQPLDSSGACRVFKPLTANDTWLIAMLNDDILTNTYRLFFERSKQGTMFRAALDISNNPLISFLTSSVLQIPVVARLEPPSQAVWRVIANESDTATVERITLDILDKKIEEHKDLDLLVCCPIESTGLLQSKILEHVAYFRTVLNIAHVIPNSIEVYGLLVESHELAGYTHVVDDKNTADLGIGKVMNDFRTLIQEDIEFTTLSYTAFSAEFKIMSIDLEEDSLSPSCETLPHFLRQMTKLNVPVTRDGFVNALVFWFTLLSPNHGSVSLRTADQLTHFKVAAAVFDPIEVEKNQMCNVCAELSTSTLEFTVV</sequence>
<dbReference type="InterPro" id="IPR029063">
    <property type="entry name" value="SAM-dependent_MTases_sf"/>
</dbReference>
<dbReference type="SUPFAM" id="SSF53335">
    <property type="entry name" value="S-adenosyl-L-methionine-dependent methyltransferases"/>
    <property type="match status" value="1"/>
</dbReference>
<organism evidence="3">
    <name type="scientific">Soboliphyme baturini</name>
    <dbReference type="NCBI Taxonomy" id="241478"/>
    <lineage>
        <taxon>Eukaryota</taxon>
        <taxon>Metazoa</taxon>
        <taxon>Ecdysozoa</taxon>
        <taxon>Nematoda</taxon>
        <taxon>Enoplea</taxon>
        <taxon>Dorylaimia</taxon>
        <taxon>Dioctophymatida</taxon>
        <taxon>Dioctophymatoidea</taxon>
        <taxon>Soboliphymatidae</taxon>
        <taxon>Soboliphyme</taxon>
    </lineage>
</organism>
<evidence type="ECO:0000256" key="1">
    <source>
        <dbReference type="ARBA" id="ARBA00022691"/>
    </source>
</evidence>
<dbReference type="WBParaSite" id="SBAD_0000352501-mRNA-1">
    <property type="protein sequence ID" value="SBAD_0000352501-mRNA-1"/>
    <property type="gene ID" value="SBAD_0000352501"/>
</dbReference>
<evidence type="ECO:0000313" key="3">
    <source>
        <dbReference type="WBParaSite" id="SBAD_0000352501-mRNA-1"/>
    </source>
</evidence>